<evidence type="ECO:0000256" key="2">
    <source>
        <dbReference type="ARBA" id="ARBA00012438"/>
    </source>
</evidence>
<keyword evidence="12" id="KW-0472">Membrane</keyword>
<evidence type="ECO:0000259" key="13">
    <source>
        <dbReference type="PROSITE" id="PS50885"/>
    </source>
</evidence>
<dbReference type="InterPro" id="IPR050980">
    <property type="entry name" value="2C_sensor_his_kinase"/>
</dbReference>
<dbReference type="SUPFAM" id="SSF158472">
    <property type="entry name" value="HAMP domain-like"/>
    <property type="match status" value="1"/>
</dbReference>
<evidence type="ECO:0000256" key="5">
    <source>
        <dbReference type="ARBA" id="ARBA00022692"/>
    </source>
</evidence>
<feature type="transmembrane region" description="Helical" evidence="12">
    <location>
        <begin position="66"/>
        <end position="85"/>
    </location>
</feature>
<sequence length="772" mass="82952">MKSRNGGEQPAPDDRGRDQQPFRGRASVPSVPADPPQEQAVPWRRRALDQQLPAAGFPAGSGKPSLLYLWAIMCLSAAIVLGFAINNQRGVPPAVVDSQRDNVSKVASSMRLTINHYVEDLDQRIAARPPTTPDPEFVKQVVGNGTEWTGAAIVETASRRPLATAGSGVPMELLPPALPAKDTFPITTPDGPALVRSVALDPARTLLATQPLDVDELRLNPNARQGIFVITPDGKSTLMQGVSAVPDVHLPVVFQGLAQSQSTEGHPIRVTEWLNKQLVVSSAPVGETGATVATLIVAEETGGTSTVHGLLLGLTLLAMAVPSFLLMRLAMVRPVRSLLERAKADACGEVPAKRHPLRIAEAHRIARALSLTSDDPSSGAGGKRWRWRWRPTVNQGLALATVVALLWPAAAVAYTLSSPEPPIPNQLVRDEESRAEAASNVMGKALNNGLQTVTRISQASEATPDPAQLAPQLRQELADKHRFRSLYLMDPNGSVVSAAGRDPLRKEPLRGETGIELDGATARVPLVYAFRVAPNGVATVGEFDIDYLLEMIRAVDGQVRVVDEDLRTVFDSNGFRAFQQLEGTARVAASEALKGGTVGMAKTPDGRPALIAAAGLNKPNTVAPLKWSLVVEQDLAGLRLPESDGRRWTLLVAGATTGVVLLTQTWQYFVFARPLRRLAVQADRISDGDVEEPISPQRHDDIGALAMCLEVCRQVRHTGSSRLGGASRLRGTEEDRTVVLPEVPPQPEAGRATLWYSESADDTRADDRDERS</sequence>
<feature type="transmembrane region" description="Helical" evidence="12">
    <location>
        <begin position="310"/>
        <end position="331"/>
    </location>
</feature>
<dbReference type="PANTHER" id="PTHR44936">
    <property type="entry name" value="SENSOR PROTEIN CREC"/>
    <property type="match status" value="1"/>
</dbReference>
<proteinExistence type="predicted"/>
<dbReference type="Proteomes" id="UP000319927">
    <property type="component" value="Unassembled WGS sequence"/>
</dbReference>
<feature type="region of interest" description="Disordered" evidence="11">
    <location>
        <begin position="721"/>
        <end position="772"/>
    </location>
</feature>
<evidence type="ECO:0000256" key="10">
    <source>
        <dbReference type="ARBA" id="ARBA00023012"/>
    </source>
</evidence>
<keyword evidence="8" id="KW-0067">ATP-binding</keyword>
<dbReference type="GO" id="GO:0004673">
    <property type="term" value="F:protein histidine kinase activity"/>
    <property type="evidence" value="ECO:0007669"/>
    <property type="project" value="UniProtKB-EC"/>
</dbReference>
<dbReference type="GO" id="GO:0005524">
    <property type="term" value="F:ATP binding"/>
    <property type="evidence" value="ECO:0007669"/>
    <property type="project" value="UniProtKB-KW"/>
</dbReference>
<dbReference type="EMBL" id="VIXA01000001">
    <property type="protein sequence ID" value="TWG28277.1"/>
    <property type="molecule type" value="Genomic_DNA"/>
</dbReference>
<organism evidence="14 15">
    <name type="scientific">Micromonospora palomenae</name>
    <dbReference type="NCBI Taxonomy" id="1461247"/>
    <lineage>
        <taxon>Bacteria</taxon>
        <taxon>Bacillati</taxon>
        <taxon>Actinomycetota</taxon>
        <taxon>Actinomycetes</taxon>
        <taxon>Micromonosporales</taxon>
        <taxon>Micromonosporaceae</taxon>
        <taxon>Micromonospora</taxon>
    </lineage>
</organism>
<dbReference type="EC" id="2.7.13.3" evidence="2"/>
<reference evidence="14 15" key="1">
    <citation type="submission" date="2019-06" db="EMBL/GenBank/DDBJ databases">
        <title>Sequencing the genomes of 1000 actinobacteria strains.</title>
        <authorList>
            <person name="Klenk H.-P."/>
        </authorList>
    </citation>
    <scope>NUCLEOTIDE SEQUENCE [LARGE SCALE GENOMIC DNA]</scope>
    <source>
        <strain evidence="14 15">DSM 102131</strain>
    </source>
</reference>
<keyword evidence="6" id="KW-0547">Nucleotide-binding</keyword>
<evidence type="ECO:0000256" key="11">
    <source>
        <dbReference type="SAM" id="MobiDB-lite"/>
    </source>
</evidence>
<dbReference type="GO" id="GO:0016020">
    <property type="term" value="C:membrane"/>
    <property type="evidence" value="ECO:0007669"/>
    <property type="project" value="InterPro"/>
</dbReference>
<dbReference type="PROSITE" id="PS50885">
    <property type="entry name" value="HAMP"/>
    <property type="match status" value="1"/>
</dbReference>
<dbReference type="Gene3D" id="6.10.340.10">
    <property type="match status" value="1"/>
</dbReference>
<keyword evidence="9 12" id="KW-1133">Transmembrane helix</keyword>
<accession>A0A561WWM9</accession>
<keyword evidence="10" id="KW-0902">Two-component regulatory system</keyword>
<comment type="caution">
    <text evidence="14">The sequence shown here is derived from an EMBL/GenBank/DDBJ whole genome shotgun (WGS) entry which is preliminary data.</text>
</comment>
<dbReference type="GO" id="GO:0000160">
    <property type="term" value="P:phosphorelay signal transduction system"/>
    <property type="evidence" value="ECO:0007669"/>
    <property type="project" value="UniProtKB-KW"/>
</dbReference>
<keyword evidence="4" id="KW-0808">Transferase</keyword>
<evidence type="ECO:0000256" key="7">
    <source>
        <dbReference type="ARBA" id="ARBA00022777"/>
    </source>
</evidence>
<evidence type="ECO:0000313" key="15">
    <source>
        <dbReference type="Proteomes" id="UP000319927"/>
    </source>
</evidence>
<feature type="transmembrane region" description="Helical" evidence="12">
    <location>
        <begin position="396"/>
        <end position="416"/>
    </location>
</feature>
<evidence type="ECO:0000256" key="9">
    <source>
        <dbReference type="ARBA" id="ARBA00022989"/>
    </source>
</evidence>
<evidence type="ECO:0000256" key="6">
    <source>
        <dbReference type="ARBA" id="ARBA00022741"/>
    </source>
</evidence>
<dbReference type="InterPro" id="IPR003660">
    <property type="entry name" value="HAMP_dom"/>
</dbReference>
<evidence type="ECO:0000256" key="1">
    <source>
        <dbReference type="ARBA" id="ARBA00000085"/>
    </source>
</evidence>
<feature type="region of interest" description="Disordered" evidence="11">
    <location>
        <begin position="1"/>
        <end position="41"/>
    </location>
</feature>
<feature type="domain" description="HAMP" evidence="13">
    <location>
        <begin position="669"/>
        <end position="706"/>
    </location>
</feature>
<keyword evidence="7" id="KW-0418">Kinase</keyword>
<dbReference type="Pfam" id="PF00672">
    <property type="entry name" value="HAMP"/>
    <property type="match status" value="1"/>
</dbReference>
<gene>
    <name evidence="14" type="ORF">FHX75_111429</name>
</gene>
<feature type="compositionally biased region" description="Basic and acidic residues" evidence="11">
    <location>
        <begin position="761"/>
        <end position="772"/>
    </location>
</feature>
<evidence type="ECO:0000256" key="3">
    <source>
        <dbReference type="ARBA" id="ARBA00022553"/>
    </source>
</evidence>
<protein>
    <recommendedName>
        <fullName evidence="2">histidine kinase</fullName>
        <ecNumber evidence="2">2.7.13.3</ecNumber>
    </recommendedName>
</protein>
<evidence type="ECO:0000256" key="12">
    <source>
        <dbReference type="SAM" id="Phobius"/>
    </source>
</evidence>
<dbReference type="PANTHER" id="PTHR44936:SF9">
    <property type="entry name" value="SENSOR PROTEIN CREC"/>
    <property type="match status" value="1"/>
</dbReference>
<keyword evidence="15" id="KW-1185">Reference proteome</keyword>
<evidence type="ECO:0000313" key="14">
    <source>
        <dbReference type="EMBL" id="TWG28277.1"/>
    </source>
</evidence>
<dbReference type="AlphaFoldDB" id="A0A561WWM9"/>
<evidence type="ECO:0000256" key="8">
    <source>
        <dbReference type="ARBA" id="ARBA00022840"/>
    </source>
</evidence>
<keyword evidence="5 12" id="KW-0812">Transmembrane</keyword>
<keyword evidence="3" id="KW-0597">Phosphoprotein</keyword>
<name>A0A561WWM9_9ACTN</name>
<dbReference type="CDD" id="cd06225">
    <property type="entry name" value="HAMP"/>
    <property type="match status" value="1"/>
</dbReference>
<evidence type="ECO:0000256" key="4">
    <source>
        <dbReference type="ARBA" id="ARBA00022679"/>
    </source>
</evidence>
<dbReference type="RefSeq" id="WP_246157769.1">
    <property type="nucleotide sequence ID" value="NZ_VIXA01000001.1"/>
</dbReference>
<comment type="catalytic activity">
    <reaction evidence="1">
        <text>ATP + protein L-histidine = ADP + protein N-phospho-L-histidine.</text>
        <dbReference type="EC" id="2.7.13.3"/>
    </reaction>
</comment>